<dbReference type="SUPFAM" id="SSF53335">
    <property type="entry name" value="S-adenosyl-L-methionine-dependent methyltransferases"/>
    <property type="match status" value="1"/>
</dbReference>
<evidence type="ECO:0000259" key="3">
    <source>
        <dbReference type="Pfam" id="PF01728"/>
    </source>
</evidence>
<feature type="compositionally biased region" description="Basic and acidic residues" evidence="1">
    <location>
        <begin position="169"/>
        <end position="183"/>
    </location>
</feature>
<feature type="domain" description="Ribosomal RNA methyltransferase FtsJ" evidence="3">
    <location>
        <begin position="633"/>
        <end position="682"/>
    </location>
</feature>
<evidence type="ECO:0000256" key="1">
    <source>
        <dbReference type="SAM" id="MobiDB-lite"/>
    </source>
</evidence>
<dbReference type="InterPro" id="IPR002877">
    <property type="entry name" value="RNA_MeTrfase_FtsJ_dom"/>
</dbReference>
<feature type="transmembrane region" description="Helical" evidence="2">
    <location>
        <begin position="41"/>
        <end position="67"/>
    </location>
</feature>
<dbReference type="GO" id="GO:0032259">
    <property type="term" value="P:methylation"/>
    <property type="evidence" value="ECO:0007669"/>
    <property type="project" value="InterPro"/>
</dbReference>
<feature type="compositionally biased region" description="Basic and acidic residues" evidence="1">
    <location>
        <begin position="136"/>
        <end position="158"/>
    </location>
</feature>
<feature type="compositionally biased region" description="Low complexity" evidence="1">
    <location>
        <begin position="295"/>
        <end position="319"/>
    </location>
</feature>
<gene>
    <name evidence="4" type="ORF">PAUS00366_LOCUS16761</name>
</gene>
<sequence>MVSIVTATRSCSGLLGTTSSRNYNYKSSTSSIAPIRRRHRLGLSCCCAHNSLLHCLLIISISIAMFVSIAAPARCFCSALTTSSRIVTHSSTTTRSASYSYSSAAFLLRHGGRAAQPVRVLGNLASSRCYSSSSNNRDDSSTSNARRREQDRRNEGRNGSRRSPSSSSSRDRNSPVDRSPVDRSRRRRREIQPREYSSNYNSEYDYTASDNYDDNNTARRRITTTRYDDYDYGNNNNGRNRNNDGYITNNRNNNAGNNPQEKGRNRYSSDGRKKERSLRGRESGRGGRGRGRGRGNSNNNNSSSSRYNQQQRRGSYSESESLERPPTPPLTSRPTYFTCRHTYESALRQELQRSIAAHADAQAAPGFNNDYVDYSKLVSFSKPHPGLVLISTDDKDSIGIASLLSTLRPTYALQVLSNCVVVQAESIKGLAKAILASPVLSQQQDAGLLRNELIAAPRGSLAVHALVPEMGRGMPESNLPQYRRATKVAEEVAAQLQKRCKAARSVNANDTNNEHDTTKTEQEQEKWLLQIMLLEPQIVAASFSKCISSGSNSGSSSSSSSSDQSSSCSLSRPHWTWPNWNLPVGLALVEIDDDKNNNSLATVPSSAYRKLLEAFWYMGERPLPCSSLDEVPPVIDLGACPGGWTGALRRMGCNVIAVDRSPLDKGLMKDSGVDYVGGDAFRFVPPWARHGNDNHNDNHWPGRTLQEPLPNTWMVSDIIAYPDKITELLDDWCGRNWVSHAVVTIKFQSEVPWDDVERATAIVEGHGYSCRTVHFFNNKNEVTFLAVKDGYNRSNSDSTILLGKPMYSPVLPKPKKK</sequence>
<dbReference type="AlphaFoldDB" id="A0A7S4EMX2"/>
<feature type="compositionally biased region" description="Basic and acidic residues" evidence="1">
    <location>
        <begin position="512"/>
        <end position="522"/>
    </location>
</feature>
<feature type="compositionally biased region" description="Low complexity" evidence="1">
    <location>
        <begin position="195"/>
        <end position="204"/>
    </location>
</feature>
<dbReference type="Gene3D" id="3.40.50.150">
    <property type="entry name" value="Vaccinia Virus protein VP39"/>
    <property type="match status" value="1"/>
</dbReference>
<protein>
    <recommendedName>
        <fullName evidence="3">Ribosomal RNA methyltransferase FtsJ domain-containing protein</fullName>
    </recommendedName>
</protein>
<name>A0A7S4EMX2_9STRA</name>
<evidence type="ECO:0000313" key="4">
    <source>
        <dbReference type="EMBL" id="CAE0724005.1"/>
    </source>
</evidence>
<dbReference type="PANTHER" id="PTHR37524">
    <property type="entry name" value="RIBOSOMAL RNA LARGE SUBUNIT METHYLTRANSFERASE M"/>
    <property type="match status" value="1"/>
</dbReference>
<proteinExistence type="predicted"/>
<reference evidence="4" key="1">
    <citation type="submission" date="2021-01" db="EMBL/GenBank/DDBJ databases">
        <authorList>
            <person name="Corre E."/>
            <person name="Pelletier E."/>
            <person name="Niang G."/>
            <person name="Scheremetjew M."/>
            <person name="Finn R."/>
            <person name="Kale V."/>
            <person name="Holt S."/>
            <person name="Cochrane G."/>
            <person name="Meng A."/>
            <person name="Brown T."/>
            <person name="Cohen L."/>
        </authorList>
    </citation>
    <scope>NUCLEOTIDE SEQUENCE</scope>
    <source>
        <strain evidence="4">10249 10 AB</strain>
    </source>
</reference>
<dbReference type="PANTHER" id="PTHR37524:SF2">
    <property type="entry name" value="RIBOSOMAL RNA METHYLTRANSFERASE FTSJ DOMAIN-CONTAINING PROTEIN"/>
    <property type="match status" value="1"/>
</dbReference>
<feature type="region of interest" description="Disordered" evidence="1">
    <location>
        <begin position="503"/>
        <end position="522"/>
    </location>
</feature>
<accession>A0A7S4EMX2</accession>
<dbReference type="InterPro" id="IPR029063">
    <property type="entry name" value="SAM-dependent_MTases_sf"/>
</dbReference>
<feature type="compositionally biased region" description="Basic and acidic residues" evidence="1">
    <location>
        <begin position="261"/>
        <end position="285"/>
    </location>
</feature>
<feature type="compositionally biased region" description="Low complexity" evidence="1">
    <location>
        <begin position="232"/>
        <end position="258"/>
    </location>
</feature>
<evidence type="ECO:0000256" key="2">
    <source>
        <dbReference type="SAM" id="Phobius"/>
    </source>
</evidence>
<keyword evidence="2" id="KW-0472">Membrane</keyword>
<organism evidence="4">
    <name type="scientific">Pseudo-nitzschia australis</name>
    <dbReference type="NCBI Taxonomy" id="44445"/>
    <lineage>
        <taxon>Eukaryota</taxon>
        <taxon>Sar</taxon>
        <taxon>Stramenopiles</taxon>
        <taxon>Ochrophyta</taxon>
        <taxon>Bacillariophyta</taxon>
        <taxon>Bacillariophyceae</taxon>
        <taxon>Bacillariophycidae</taxon>
        <taxon>Bacillariales</taxon>
        <taxon>Bacillariaceae</taxon>
        <taxon>Pseudo-nitzschia</taxon>
    </lineage>
</organism>
<keyword evidence="2" id="KW-0812">Transmembrane</keyword>
<feature type="region of interest" description="Disordered" evidence="1">
    <location>
        <begin position="128"/>
        <end position="335"/>
    </location>
</feature>
<dbReference type="GO" id="GO:0008168">
    <property type="term" value="F:methyltransferase activity"/>
    <property type="evidence" value="ECO:0007669"/>
    <property type="project" value="InterPro"/>
</dbReference>
<dbReference type="EMBL" id="HBIX01024212">
    <property type="protein sequence ID" value="CAE0724005.1"/>
    <property type="molecule type" value="Transcribed_RNA"/>
</dbReference>
<keyword evidence="2" id="KW-1133">Transmembrane helix</keyword>
<dbReference type="Pfam" id="PF01728">
    <property type="entry name" value="FtsJ"/>
    <property type="match status" value="1"/>
</dbReference>